<dbReference type="EMBL" id="CP036262">
    <property type="protein sequence ID" value="QDS92965.1"/>
    <property type="molecule type" value="Genomic_DNA"/>
</dbReference>
<proteinExistence type="predicted"/>
<dbReference type="PANTHER" id="PTHR35889:SF3">
    <property type="entry name" value="F-BOX DOMAIN-CONTAINING PROTEIN"/>
    <property type="match status" value="1"/>
</dbReference>
<dbReference type="AlphaFoldDB" id="A0A517MDK5"/>
<evidence type="ECO:0000256" key="2">
    <source>
        <dbReference type="SAM" id="Phobius"/>
    </source>
</evidence>
<dbReference type="KEGG" id="rml:FF011L_17200"/>
<evidence type="ECO:0000313" key="5">
    <source>
        <dbReference type="Proteomes" id="UP000320672"/>
    </source>
</evidence>
<feature type="transmembrane region" description="Helical" evidence="2">
    <location>
        <begin position="72"/>
        <end position="93"/>
    </location>
</feature>
<evidence type="ECO:0000256" key="1">
    <source>
        <dbReference type="SAM" id="MobiDB-lite"/>
    </source>
</evidence>
<dbReference type="OrthoDB" id="223445at2"/>
<dbReference type="Proteomes" id="UP000320672">
    <property type="component" value="Chromosome"/>
</dbReference>
<dbReference type="Pfam" id="PF07583">
    <property type="entry name" value="PSCyt2"/>
    <property type="match status" value="1"/>
</dbReference>
<feature type="region of interest" description="Disordered" evidence="1">
    <location>
        <begin position="99"/>
        <end position="173"/>
    </location>
</feature>
<name>A0A517MDK5_9BACT</name>
<dbReference type="InterPro" id="IPR011444">
    <property type="entry name" value="DUF1549"/>
</dbReference>
<keyword evidence="2" id="KW-0812">Transmembrane</keyword>
<keyword evidence="5" id="KW-1185">Reference proteome</keyword>
<organism evidence="4 5">
    <name type="scientific">Roseimaritima multifibrata</name>
    <dbReference type="NCBI Taxonomy" id="1930274"/>
    <lineage>
        <taxon>Bacteria</taxon>
        <taxon>Pseudomonadati</taxon>
        <taxon>Planctomycetota</taxon>
        <taxon>Planctomycetia</taxon>
        <taxon>Pirellulales</taxon>
        <taxon>Pirellulaceae</taxon>
        <taxon>Roseimaritima</taxon>
    </lineage>
</organism>
<sequence length="667" mass="73548">MRDEPTQHDLTRSSVDDAALEVFLTEILGGGRPVDQTDIILQRLQNEPADSLAENRLGIGVDGASRSKKRRAFSVAILGIAALAAATLLLVSVRGLNDQDPNSEVAGVTGEPEQNRSDNPAAMDDTLRNDLANSTAVDPSYPLDLPASTTDLANANDPNDLEPFANPKESPLTPEQSFRYTAELLTQAKVLPPVADREPVIRKQLGEHFLAAWKQVDVQPTALANSDEVASRLESLLSIEIDPTKEINATTVQAQLKTEAARDAISQLLLEQLLGRDWKPLDKTERETLQQFVSDALNEDAGFDVIVTQLFASAPEKSTAPWIWQKSLRGDSGLELTQQVAHSLLDVDAGCARCHDHPLDSKLQQSDYWAFASVLQRGVAKDPTSPKDLFYELADGRQRYAEPAIPAAWLGLVPENQTDLKLTELRAVSSYWKNNPRLAQALVNRLWSAVYGRPLTGAVSDPDAPPSEQEFTQIRDYLASQTRAYDFNISKLVSWIVTAPPMHQSQALDARSQEGIWASNVELANAESKERVFAAFPAATESLPLEGLVDLAMQWNGGNNINAVPATLAQPIATEYTKPYVRRKPDVSLEDWLRTTFPTSHETSATIPAQWLHSIDSYDEQALHLFYAAGYWTPSKQQREAAENLRASSDDPAVALRQLWWTLRNAR</sequence>
<feature type="domain" description="DUF1549" evidence="3">
    <location>
        <begin position="243"/>
        <end position="376"/>
    </location>
</feature>
<protein>
    <recommendedName>
        <fullName evidence="3">DUF1549 domain-containing protein</fullName>
    </recommendedName>
</protein>
<keyword evidence="2" id="KW-1133">Transmembrane helix</keyword>
<evidence type="ECO:0000313" key="4">
    <source>
        <dbReference type="EMBL" id="QDS92965.1"/>
    </source>
</evidence>
<dbReference type="RefSeq" id="WP_145351135.1">
    <property type="nucleotide sequence ID" value="NZ_CP036262.1"/>
</dbReference>
<keyword evidence="2" id="KW-0472">Membrane</keyword>
<evidence type="ECO:0000259" key="3">
    <source>
        <dbReference type="Pfam" id="PF07583"/>
    </source>
</evidence>
<accession>A0A517MDK5</accession>
<dbReference type="PANTHER" id="PTHR35889">
    <property type="entry name" value="CYCLOINULO-OLIGOSACCHARIDE FRUCTANOTRANSFERASE-RELATED"/>
    <property type="match status" value="1"/>
</dbReference>
<feature type="compositionally biased region" description="Polar residues" evidence="1">
    <location>
        <begin position="147"/>
        <end position="157"/>
    </location>
</feature>
<gene>
    <name evidence="4" type="ORF">FF011L_17200</name>
</gene>
<reference evidence="4 5" key="1">
    <citation type="submission" date="2019-02" db="EMBL/GenBank/DDBJ databases">
        <title>Deep-cultivation of Planctomycetes and their phenomic and genomic characterization uncovers novel biology.</title>
        <authorList>
            <person name="Wiegand S."/>
            <person name="Jogler M."/>
            <person name="Boedeker C."/>
            <person name="Pinto D."/>
            <person name="Vollmers J."/>
            <person name="Rivas-Marin E."/>
            <person name="Kohn T."/>
            <person name="Peeters S.H."/>
            <person name="Heuer A."/>
            <person name="Rast P."/>
            <person name="Oberbeckmann S."/>
            <person name="Bunk B."/>
            <person name="Jeske O."/>
            <person name="Meyerdierks A."/>
            <person name="Storesund J.E."/>
            <person name="Kallscheuer N."/>
            <person name="Luecker S."/>
            <person name="Lage O.M."/>
            <person name="Pohl T."/>
            <person name="Merkel B.J."/>
            <person name="Hornburger P."/>
            <person name="Mueller R.-W."/>
            <person name="Bruemmer F."/>
            <person name="Labrenz M."/>
            <person name="Spormann A.M."/>
            <person name="Op den Camp H."/>
            <person name="Overmann J."/>
            <person name="Amann R."/>
            <person name="Jetten M.S.M."/>
            <person name="Mascher T."/>
            <person name="Medema M.H."/>
            <person name="Devos D.P."/>
            <person name="Kaster A.-K."/>
            <person name="Ovreas L."/>
            <person name="Rohde M."/>
            <person name="Galperin M.Y."/>
            <person name="Jogler C."/>
        </authorList>
    </citation>
    <scope>NUCLEOTIDE SEQUENCE [LARGE SCALE GENOMIC DNA]</scope>
    <source>
        <strain evidence="4 5">FF011L</strain>
    </source>
</reference>